<comment type="caution">
    <text evidence="4">The sequence shown here is derived from an EMBL/GenBank/DDBJ whole genome shotgun (WGS) entry which is preliminary data.</text>
</comment>
<organism evidence="4 5">
    <name type="scientific">Papaver nudicaule</name>
    <name type="common">Iceland poppy</name>
    <dbReference type="NCBI Taxonomy" id="74823"/>
    <lineage>
        <taxon>Eukaryota</taxon>
        <taxon>Viridiplantae</taxon>
        <taxon>Streptophyta</taxon>
        <taxon>Embryophyta</taxon>
        <taxon>Tracheophyta</taxon>
        <taxon>Spermatophyta</taxon>
        <taxon>Magnoliopsida</taxon>
        <taxon>Ranunculales</taxon>
        <taxon>Papaveraceae</taxon>
        <taxon>Papaveroideae</taxon>
        <taxon>Papaver</taxon>
    </lineage>
</organism>
<dbReference type="InterPro" id="IPR036852">
    <property type="entry name" value="Peptidase_S8/S53_dom_sf"/>
</dbReference>
<comment type="similarity">
    <text evidence="1">Belongs to the peptidase S8 family.</text>
</comment>
<feature type="non-terminal residue" evidence="4">
    <location>
        <position position="128"/>
    </location>
</feature>
<protein>
    <recommendedName>
        <fullName evidence="3">Inhibitor I9 domain-containing protein</fullName>
    </recommendedName>
</protein>
<dbReference type="InterPro" id="IPR010259">
    <property type="entry name" value="S8pro/Inhibitor_I9"/>
</dbReference>
<dbReference type="GO" id="GO:0006508">
    <property type="term" value="P:proteolysis"/>
    <property type="evidence" value="ECO:0007669"/>
    <property type="project" value="InterPro"/>
</dbReference>
<dbReference type="SUPFAM" id="SSF52743">
    <property type="entry name" value="Subtilisin-like"/>
    <property type="match status" value="1"/>
</dbReference>
<dbReference type="AlphaFoldDB" id="A0AA41V3S3"/>
<sequence>MIWNLTFEEEVKASLLYSYKHGFSGFAAVLTKSQAETIAEFPQVIGVVANRILSLQTTRSWDFLRLDSVSPSGIMNMAQGGDGAIIGIMDTGIWPESESFRDHGMGEVPSRWKGVCEGGEEFSVSQCN</sequence>
<accession>A0AA41V3S3</accession>
<reference evidence="4" key="1">
    <citation type="submission" date="2022-03" db="EMBL/GenBank/DDBJ databases">
        <title>A functionally conserved STORR gene fusion in Papaver species that diverged 16.8 million years ago.</title>
        <authorList>
            <person name="Catania T."/>
        </authorList>
    </citation>
    <scope>NUCLEOTIDE SEQUENCE</scope>
    <source>
        <strain evidence="4">S-191538</strain>
    </source>
</reference>
<keyword evidence="5" id="KW-1185">Reference proteome</keyword>
<name>A0AA41V3S3_PAPNU</name>
<dbReference type="Gene3D" id="3.40.50.200">
    <property type="entry name" value="Peptidase S8/S53 domain"/>
    <property type="match status" value="1"/>
</dbReference>
<dbReference type="EMBL" id="JAJJMA010093406">
    <property type="protein sequence ID" value="MCL7029721.1"/>
    <property type="molecule type" value="Genomic_DNA"/>
</dbReference>
<dbReference type="PANTHER" id="PTHR10795">
    <property type="entry name" value="PROPROTEIN CONVERTASE SUBTILISIN/KEXIN"/>
    <property type="match status" value="1"/>
</dbReference>
<dbReference type="Gene3D" id="3.30.70.80">
    <property type="entry name" value="Peptidase S8 propeptide/proteinase inhibitor I9"/>
    <property type="match status" value="1"/>
</dbReference>
<evidence type="ECO:0000313" key="5">
    <source>
        <dbReference type="Proteomes" id="UP001177140"/>
    </source>
</evidence>
<evidence type="ECO:0000256" key="2">
    <source>
        <dbReference type="ARBA" id="ARBA00022729"/>
    </source>
</evidence>
<dbReference type="GO" id="GO:0004252">
    <property type="term" value="F:serine-type endopeptidase activity"/>
    <property type="evidence" value="ECO:0007669"/>
    <property type="project" value="InterPro"/>
</dbReference>
<proteinExistence type="inferred from homology"/>
<keyword evidence="2" id="KW-0732">Signal</keyword>
<dbReference type="Pfam" id="PF05922">
    <property type="entry name" value="Inhibitor_I9"/>
    <property type="match status" value="1"/>
</dbReference>
<dbReference type="InterPro" id="IPR037045">
    <property type="entry name" value="S8pro/Inhibitor_I9_sf"/>
</dbReference>
<evidence type="ECO:0000313" key="4">
    <source>
        <dbReference type="EMBL" id="MCL7029721.1"/>
    </source>
</evidence>
<gene>
    <name evidence="4" type="ORF">MKW94_030672</name>
</gene>
<dbReference type="InterPro" id="IPR045051">
    <property type="entry name" value="SBT"/>
</dbReference>
<evidence type="ECO:0000259" key="3">
    <source>
        <dbReference type="Pfam" id="PF05922"/>
    </source>
</evidence>
<evidence type="ECO:0000256" key="1">
    <source>
        <dbReference type="ARBA" id="ARBA00011073"/>
    </source>
</evidence>
<dbReference type="Proteomes" id="UP001177140">
    <property type="component" value="Unassembled WGS sequence"/>
</dbReference>
<feature type="domain" description="Inhibitor I9" evidence="3">
    <location>
        <begin position="9"/>
        <end position="55"/>
    </location>
</feature>